<evidence type="ECO:0000256" key="1">
    <source>
        <dbReference type="ARBA" id="ARBA00008954"/>
    </source>
</evidence>
<dbReference type="SUPFAM" id="SSF56112">
    <property type="entry name" value="Protein kinase-like (PK-like)"/>
    <property type="match status" value="1"/>
</dbReference>
<evidence type="ECO:0000313" key="6">
    <source>
        <dbReference type="Proteomes" id="UP000661025"/>
    </source>
</evidence>
<dbReference type="PROSITE" id="PS00600">
    <property type="entry name" value="AA_TRANSFER_CLASS_3"/>
    <property type="match status" value="1"/>
</dbReference>
<dbReference type="Pfam" id="PF01636">
    <property type="entry name" value="APH"/>
    <property type="match status" value="1"/>
</dbReference>
<proteinExistence type="inferred from homology"/>
<dbReference type="InterPro" id="IPR015424">
    <property type="entry name" value="PyrdxlP-dep_Trfase"/>
</dbReference>
<comment type="caution">
    <text evidence="5">The sequence shown here is derived from an EMBL/GenBank/DDBJ whole genome shotgun (WGS) entry which is preliminary data.</text>
</comment>
<dbReference type="AlphaFoldDB" id="A0A927QIY2"/>
<dbReference type="Proteomes" id="UP000661025">
    <property type="component" value="Unassembled WGS sequence"/>
</dbReference>
<accession>A0A927QIY2</accession>
<dbReference type="Gene3D" id="3.90.1150.10">
    <property type="entry name" value="Aspartate Aminotransferase, domain 1"/>
    <property type="match status" value="1"/>
</dbReference>
<dbReference type="CDD" id="cd00610">
    <property type="entry name" value="OAT_like"/>
    <property type="match status" value="1"/>
</dbReference>
<protein>
    <submittedName>
        <fullName evidence="5">Aminotransferase</fullName>
    </submittedName>
</protein>
<gene>
    <name evidence="5" type="ORF">IHE70_38240</name>
</gene>
<feature type="domain" description="Aminoglycoside phosphotransferase" evidence="4">
    <location>
        <begin position="32"/>
        <end position="254"/>
    </location>
</feature>
<dbReference type="SUPFAM" id="SSF53383">
    <property type="entry name" value="PLP-dependent transferases"/>
    <property type="match status" value="1"/>
</dbReference>
<keyword evidence="2" id="KW-0663">Pyridoxal phosphate</keyword>
<dbReference type="GO" id="GO:0008483">
    <property type="term" value="F:transaminase activity"/>
    <property type="evidence" value="ECO:0007669"/>
    <property type="project" value="UniProtKB-KW"/>
</dbReference>
<feature type="region of interest" description="Disordered" evidence="3">
    <location>
        <begin position="352"/>
        <end position="378"/>
    </location>
</feature>
<evidence type="ECO:0000313" key="5">
    <source>
        <dbReference type="EMBL" id="MBD9728923.1"/>
    </source>
</evidence>
<dbReference type="RefSeq" id="WP_192365179.1">
    <property type="nucleotide sequence ID" value="NZ_JACYXT010000022.1"/>
</dbReference>
<organism evidence="5 6">
    <name type="scientific">Streptomyces caniscabiei</name>
    <dbReference type="NCBI Taxonomy" id="2746961"/>
    <lineage>
        <taxon>Bacteria</taxon>
        <taxon>Bacillati</taxon>
        <taxon>Actinomycetota</taxon>
        <taxon>Actinomycetes</taxon>
        <taxon>Kitasatosporales</taxon>
        <taxon>Streptomycetaceae</taxon>
        <taxon>Streptomyces</taxon>
    </lineage>
</organism>
<dbReference type="EMBL" id="JACYXT010000022">
    <property type="protein sequence ID" value="MBD9728923.1"/>
    <property type="molecule type" value="Genomic_DNA"/>
</dbReference>
<name>A0A927QIY2_9ACTN</name>
<sequence>MSHPPRCPVVAEAELTAFLATRFGVRGTLKDLGSQQDRNYRVRTDTGDRVLKIAHPATDAALLGAQDAAVDHLAGVLPDVRLPRARTGVDGAAVQWLTADGVELACRLLDFVPGEPIMDSRYLAPDVVARLGGLAGRVAAGLAGFERAGLEAAAPDPTRMWDLRNAPAVIEALAPHLPDRARARQILRASRAAHALVEPYADRLPTQIVHGDVTDNNVVCETVGDGRPVPVGVIDFGDLGPGWTVAELAVTCTSVLHHHGAGPASVLPAVRAFDAARPLGDEEVAVLWPLVVLRSAVMVVSGQYDTLLDPDNRYATAALDREWAMFGAAVSVPAQVMTALFRQGLARPAARSGAATGPLTTSTSTSMSASMSMSASASASRSGPSARLLTANRLLPALTGEVHLLDLSVGSDDLHTGRWLDPGIERALATEALEAGRTAVRTRHGEFRLTRASVAGGGVAETCALGVELYLTGPLEVHAPWAGTVTRTPDRTLTLSTGDGVDLILDGVRGGGEAAGAEAAPAPVEAGQSLGTVAEDDGVYVLGVQLSALPGAARPPRFTTPELADGWLSSCPDPGVLLGDGAREPVGEGRDGLGSAAVDAELLERRENSFATVQEHYFEEPPRIERGWRHHLVDTRGRVYLDMLNNVTVLGHGHPALSDAVHRQWRRLNTNSRFHYASVVELSERLTRSLPDGLDTVFLVNSGSEAVDLALRLAWATTGRQDVVAVEEAYHGWTYASDAVSTSIADNPGALASRPPWVHTVAAPNSYRGRHRGAEAWRYGPEAAERIAELATRGTPPAAFLCEPFYGNAGGMPLPDGYLAQVYAATRAVGGLCIADEVQVGYGRLGTHFWGFEQQGVVPDVVTVAKAMGNGHPLGAVVTRREIAEAYRGQGYFFSSAGGSPVSSVVGLAVLDALRDEELQANARDVGRHLKDRLHELAHRHQLIGAVHGSGLYLGVEFVRDRTTLEPATEETAAICERLRELGVIMQPTSDRQCVLKIKPPLCLTRDGADGFVAALDDVLTHGW</sequence>
<dbReference type="InterPro" id="IPR049704">
    <property type="entry name" value="Aminotrans_3_PPA_site"/>
</dbReference>
<dbReference type="Gene3D" id="3.40.640.10">
    <property type="entry name" value="Type I PLP-dependent aspartate aminotransferase-like (Major domain)"/>
    <property type="match status" value="1"/>
</dbReference>
<evidence type="ECO:0000256" key="3">
    <source>
        <dbReference type="SAM" id="MobiDB-lite"/>
    </source>
</evidence>
<keyword evidence="5" id="KW-0808">Transferase</keyword>
<comment type="similarity">
    <text evidence="1">Belongs to the class-III pyridoxal-phosphate-dependent aminotransferase family.</text>
</comment>
<dbReference type="InterPro" id="IPR015422">
    <property type="entry name" value="PyrdxlP-dep_Trfase_small"/>
</dbReference>
<dbReference type="InterPro" id="IPR011009">
    <property type="entry name" value="Kinase-like_dom_sf"/>
</dbReference>
<evidence type="ECO:0000256" key="2">
    <source>
        <dbReference type="ARBA" id="ARBA00022898"/>
    </source>
</evidence>
<dbReference type="InterPro" id="IPR015421">
    <property type="entry name" value="PyrdxlP-dep_Trfase_major"/>
</dbReference>
<keyword evidence="5" id="KW-0032">Aminotransferase</keyword>
<dbReference type="PANTHER" id="PTHR45688">
    <property type="match status" value="1"/>
</dbReference>
<dbReference type="GO" id="GO:0030170">
    <property type="term" value="F:pyridoxal phosphate binding"/>
    <property type="evidence" value="ECO:0007669"/>
    <property type="project" value="InterPro"/>
</dbReference>
<dbReference type="Pfam" id="PF00202">
    <property type="entry name" value="Aminotran_3"/>
    <property type="match status" value="1"/>
</dbReference>
<dbReference type="InterPro" id="IPR005814">
    <property type="entry name" value="Aminotrans_3"/>
</dbReference>
<dbReference type="InterPro" id="IPR002575">
    <property type="entry name" value="Aminoglycoside_PTrfase"/>
</dbReference>
<evidence type="ECO:0000259" key="4">
    <source>
        <dbReference type="Pfam" id="PF01636"/>
    </source>
</evidence>
<reference evidence="5" key="1">
    <citation type="submission" date="2020-09" db="EMBL/GenBank/DDBJ databases">
        <title>Streptomyces canutascabiei sp. nov., which causes potato common scab and is distributed across the world.</title>
        <authorList>
            <person name="Nguyen H.P."/>
            <person name="Weisberg A.J."/>
            <person name="Chang J.H."/>
            <person name="Clarke C.R."/>
        </authorList>
    </citation>
    <scope>NUCLEOTIDE SEQUENCE</scope>
    <source>
        <strain evidence="5">ID-01-6.2a</strain>
    </source>
</reference>
<dbReference type="Gene3D" id="3.90.1200.10">
    <property type="match status" value="1"/>
</dbReference>
<dbReference type="NCBIfam" id="NF004800">
    <property type="entry name" value="PRK06149.1"/>
    <property type="match status" value="1"/>
</dbReference>
<dbReference type="PANTHER" id="PTHR45688:SF13">
    <property type="entry name" value="ALANINE--GLYOXYLATE AMINOTRANSFERASE 2-LIKE"/>
    <property type="match status" value="1"/>
</dbReference>